<gene>
    <name evidence="2" type="ORF">H8S23_04850</name>
</gene>
<keyword evidence="1" id="KW-0812">Transmembrane</keyword>
<organism evidence="2 3">
    <name type="scientific">Anaerofilum hominis</name>
    <dbReference type="NCBI Taxonomy" id="2763016"/>
    <lineage>
        <taxon>Bacteria</taxon>
        <taxon>Bacillati</taxon>
        <taxon>Bacillota</taxon>
        <taxon>Clostridia</taxon>
        <taxon>Eubacteriales</taxon>
        <taxon>Oscillospiraceae</taxon>
        <taxon>Anaerofilum</taxon>
    </lineage>
</organism>
<keyword evidence="3" id="KW-1185">Reference proteome</keyword>
<keyword evidence="1" id="KW-0472">Membrane</keyword>
<feature type="transmembrane region" description="Helical" evidence="1">
    <location>
        <begin position="128"/>
        <end position="146"/>
    </location>
</feature>
<keyword evidence="1" id="KW-1133">Transmembrane helix</keyword>
<reference evidence="2" key="1">
    <citation type="submission" date="2020-08" db="EMBL/GenBank/DDBJ databases">
        <title>Genome public.</title>
        <authorList>
            <person name="Liu C."/>
            <person name="Sun Q."/>
        </authorList>
    </citation>
    <scope>NUCLEOTIDE SEQUENCE</scope>
    <source>
        <strain evidence="2">BX8</strain>
    </source>
</reference>
<dbReference type="AlphaFoldDB" id="A0A923I8L7"/>
<evidence type="ECO:0000313" key="2">
    <source>
        <dbReference type="EMBL" id="MBC5580826.1"/>
    </source>
</evidence>
<feature type="transmembrane region" description="Helical" evidence="1">
    <location>
        <begin position="92"/>
        <end position="116"/>
    </location>
</feature>
<proteinExistence type="predicted"/>
<accession>A0A923I8L7</accession>
<dbReference type="RefSeq" id="WP_186887150.1">
    <property type="nucleotide sequence ID" value="NZ_JACONZ010000001.1"/>
</dbReference>
<dbReference type="EMBL" id="JACONZ010000001">
    <property type="protein sequence ID" value="MBC5580826.1"/>
    <property type="molecule type" value="Genomic_DNA"/>
</dbReference>
<evidence type="ECO:0000313" key="3">
    <source>
        <dbReference type="Proteomes" id="UP000659630"/>
    </source>
</evidence>
<feature type="transmembrane region" description="Helical" evidence="1">
    <location>
        <begin position="28"/>
        <end position="45"/>
    </location>
</feature>
<feature type="transmembrane region" description="Helical" evidence="1">
    <location>
        <begin position="198"/>
        <end position="216"/>
    </location>
</feature>
<name>A0A923I8L7_9FIRM</name>
<feature type="transmembrane region" description="Helical" evidence="1">
    <location>
        <begin position="158"/>
        <end position="178"/>
    </location>
</feature>
<dbReference type="Proteomes" id="UP000659630">
    <property type="component" value="Unassembled WGS sequence"/>
</dbReference>
<feature type="transmembrane region" description="Helical" evidence="1">
    <location>
        <begin position="57"/>
        <end position="80"/>
    </location>
</feature>
<comment type="caution">
    <text evidence="2">The sequence shown here is derived from an EMBL/GenBank/DDBJ whole genome shotgun (WGS) entry which is preliminary data.</text>
</comment>
<protein>
    <submittedName>
        <fullName evidence="2">Uncharacterized protein</fullName>
    </submittedName>
</protein>
<sequence length="236" mass="25211">MKAARLFLFRLFGTETAQKLIGDQRRRTVLPAAAAFVLNLCYALYHGVLGAVNLSLWFAAMCAFYGILAVTRLFAVLCGGRRDPGTCADAEYFVLKLSGILLAALSFVLIAVVAVSLTQNIAVKHDEIVMIIIAAYTFAKITRTVVKAAGQRKNTSPLTAALCGISCAEAAASVLTLQRSMLVSFGAMNARERDLMDLLTGAAVCLFILILGALMTSKGIKKGITKDGKIKTRTGK</sequence>
<evidence type="ECO:0000256" key="1">
    <source>
        <dbReference type="SAM" id="Phobius"/>
    </source>
</evidence>